<proteinExistence type="evidence at transcript level"/>
<accession>B6SQK2</accession>
<reference evidence="2" key="1">
    <citation type="journal article" date="2009" name="Plant Mol. Biol.">
        <title>Insights into corn genes derived from large-scale cDNA sequencing.</title>
        <authorList>
            <person name="Alexandrov N.N."/>
            <person name="Brover V.V."/>
            <person name="Freidin S."/>
            <person name="Troukhan M.E."/>
            <person name="Tatarinova T.V."/>
            <person name="Zhang H."/>
            <person name="Swaller T.J."/>
            <person name="Lu Y.P."/>
            <person name="Bouck J."/>
            <person name="Flavell R.B."/>
            <person name="Feldmann K.A."/>
        </authorList>
    </citation>
    <scope>NUCLEOTIDE SEQUENCE</scope>
</reference>
<feature type="region of interest" description="Disordered" evidence="1">
    <location>
        <begin position="16"/>
        <end position="63"/>
    </location>
</feature>
<feature type="compositionally biased region" description="Low complexity" evidence="1">
    <location>
        <begin position="16"/>
        <end position="28"/>
    </location>
</feature>
<evidence type="ECO:0000256" key="1">
    <source>
        <dbReference type="SAM" id="MobiDB-lite"/>
    </source>
</evidence>
<sequence length="116" mass="12823">MLSLNKMHFLKLYSSTSSNSNSFRNGSSEHPARTASQGSNKAGRTARMAESPTGLSPKVDRRTAVSAEREVKIKNGEIPTCVSLQFLHFRMLLHSVISRGRRSSKPRCFCLVVPSN</sequence>
<dbReference type="AlphaFoldDB" id="B6SQK2"/>
<protein>
    <submittedName>
        <fullName evidence="2">Uncharacterized protein</fullName>
    </submittedName>
</protein>
<dbReference type="EMBL" id="EU955017">
    <property type="protein sequence ID" value="ACG27135.1"/>
    <property type="molecule type" value="mRNA"/>
</dbReference>
<name>B6SQK2_MAIZE</name>
<organism evidence="2">
    <name type="scientific">Zea mays</name>
    <name type="common">Maize</name>
    <dbReference type="NCBI Taxonomy" id="4577"/>
    <lineage>
        <taxon>Eukaryota</taxon>
        <taxon>Viridiplantae</taxon>
        <taxon>Streptophyta</taxon>
        <taxon>Embryophyta</taxon>
        <taxon>Tracheophyta</taxon>
        <taxon>Spermatophyta</taxon>
        <taxon>Magnoliopsida</taxon>
        <taxon>Liliopsida</taxon>
        <taxon>Poales</taxon>
        <taxon>Poaceae</taxon>
        <taxon>PACMAD clade</taxon>
        <taxon>Panicoideae</taxon>
        <taxon>Andropogonodae</taxon>
        <taxon>Andropogoneae</taxon>
        <taxon>Tripsacinae</taxon>
        <taxon>Zea</taxon>
    </lineage>
</organism>
<dbReference type="ExpressionAtlas" id="B6SQK2">
    <property type="expression patterns" value="baseline and differential"/>
</dbReference>
<evidence type="ECO:0000313" key="2">
    <source>
        <dbReference type="EMBL" id="ACG27135.1"/>
    </source>
</evidence>